<dbReference type="Gene3D" id="1.10.10.60">
    <property type="entry name" value="Homeodomain-like"/>
    <property type="match status" value="2"/>
</dbReference>
<dbReference type="SUPFAM" id="SSF46689">
    <property type="entry name" value="Homeodomain-like"/>
    <property type="match status" value="2"/>
</dbReference>
<dbReference type="InterPro" id="IPR020449">
    <property type="entry name" value="Tscrpt_reg_AraC-type_HTH"/>
</dbReference>
<dbReference type="Gene3D" id="3.20.20.80">
    <property type="entry name" value="Glycosidases"/>
    <property type="match status" value="1"/>
</dbReference>
<dbReference type="InterPro" id="IPR018060">
    <property type="entry name" value="HTH_AraC"/>
</dbReference>
<keyword evidence="3" id="KW-0804">Transcription</keyword>
<dbReference type="InterPro" id="IPR017853">
    <property type="entry name" value="GH"/>
</dbReference>
<dbReference type="SUPFAM" id="SSF51011">
    <property type="entry name" value="Glycosyl hydrolase domain"/>
    <property type="match status" value="1"/>
</dbReference>
<sequence length="767" mass="89515">MSDKNSYPFNLNLLKGNDYVAKKSNLIRLFFIVEGTCLVNHQEAEYTMLEKDIFILNTYDQVWVHFNSQDTILGSIEIDTSQLSDLFQIRWQPYYECLSMKQHHFIQQDERFTQLRSLVLSLFSAFFTPINDSVFLIYNKLFDLISYMDEAFQPVTPQVVHEQDDVISSILKTINQRYAQPILLEDLAKESFLSYNYLSKKFKEQTGETFREYLKQIRLNHAAKELCQSDESILKIAVNNGFSSSKSFHKMFKDYFGVTPKKYRAQNHLTNVHQIKHQNQYTLLDRQSIMAILARKLMQAEVINDTVNTKIHSQINLSQKKTPINLPKMIINLGQSTNWNKAIVKEDLNQVIEELPVDLIRFQNFLSDDAKATDFMMFSHYQGNNQLFEYIFKHHKSPMVSLKYDASNTLSMEEWFDKQCQFIHQLIKHNGVENCSNIYFEWHFSHEDMANQFKLFSRFYSYINKELPHPIIGIFLGNVYELSDIESIDYYLKKIAENVLTIRFYSYKSKPNNVSLWDEHTKISMEDYQDKNVVLIKLLLERYSLTGDILLVDWDTLVGHGKIFAGTFFRSALFVKDMLQLSTSLQGVGVWLNSEALNDATLSSTLKNNLSLFLDLSLKRPAYLSIELLSKLKGDEVYHDDFVYIFKQQDTLMILLLNPSYIDPQMSIDADYIQNQTKSFDLVIGQINKGKYLKKTYSLDKDNGGIYNQWLKIGGLTELDEEGLNYLKKKLLLSLEVSVQHLSNEFNVKETLTFNACRLIVLSYLSE</sequence>
<dbReference type="InterPro" id="IPR018062">
    <property type="entry name" value="HTH_AraC-typ_CS"/>
</dbReference>
<name>A0A429ZRE5_9ENTE</name>
<evidence type="ECO:0000259" key="4">
    <source>
        <dbReference type="PROSITE" id="PS01124"/>
    </source>
</evidence>
<dbReference type="PANTHER" id="PTHR43280:SF2">
    <property type="entry name" value="HTH-TYPE TRANSCRIPTIONAL REGULATOR EXSA"/>
    <property type="match status" value="1"/>
</dbReference>
<comment type="caution">
    <text evidence="5">The sequence shown here is derived from an EMBL/GenBank/DDBJ whole genome shotgun (WGS) entry which is preliminary data.</text>
</comment>
<dbReference type="PROSITE" id="PS01124">
    <property type="entry name" value="HTH_ARAC_FAMILY_2"/>
    <property type="match status" value="1"/>
</dbReference>
<evidence type="ECO:0000313" key="5">
    <source>
        <dbReference type="EMBL" id="RST96257.1"/>
    </source>
</evidence>
<dbReference type="GO" id="GO:0043565">
    <property type="term" value="F:sequence-specific DNA binding"/>
    <property type="evidence" value="ECO:0007669"/>
    <property type="project" value="InterPro"/>
</dbReference>
<dbReference type="Pfam" id="PF12833">
    <property type="entry name" value="HTH_18"/>
    <property type="match status" value="1"/>
</dbReference>
<evidence type="ECO:0000256" key="1">
    <source>
        <dbReference type="ARBA" id="ARBA00023015"/>
    </source>
</evidence>
<dbReference type="GO" id="GO:0003700">
    <property type="term" value="F:DNA-binding transcription factor activity"/>
    <property type="evidence" value="ECO:0007669"/>
    <property type="project" value="InterPro"/>
</dbReference>
<dbReference type="SMART" id="SM00342">
    <property type="entry name" value="HTH_ARAC"/>
    <property type="match status" value="1"/>
</dbReference>
<keyword evidence="6" id="KW-1185">Reference proteome</keyword>
<keyword evidence="1" id="KW-0805">Transcription regulation</keyword>
<dbReference type="AlphaFoldDB" id="A0A429ZRE5"/>
<dbReference type="PROSITE" id="PS00041">
    <property type="entry name" value="HTH_ARAC_FAMILY_1"/>
    <property type="match status" value="1"/>
</dbReference>
<reference evidence="5 6" key="1">
    <citation type="submission" date="2017-05" db="EMBL/GenBank/DDBJ databases">
        <title>Vagococcus spp. assemblies.</title>
        <authorList>
            <person name="Gulvik C.A."/>
        </authorList>
    </citation>
    <scope>NUCLEOTIDE SEQUENCE [LARGE SCALE GENOMIC DNA]</scope>
    <source>
        <strain evidence="5 6">SS1994</strain>
    </source>
</reference>
<dbReference type="PRINTS" id="PR00032">
    <property type="entry name" value="HTHARAC"/>
</dbReference>
<dbReference type="InterPro" id="IPR009057">
    <property type="entry name" value="Homeodomain-like_sf"/>
</dbReference>
<dbReference type="OrthoDB" id="506156at2"/>
<proteinExistence type="predicted"/>
<keyword evidence="2" id="KW-0238">DNA-binding</keyword>
<organism evidence="5 6">
    <name type="scientific">Vagococcus bubulae</name>
    <dbReference type="NCBI Taxonomy" id="1977868"/>
    <lineage>
        <taxon>Bacteria</taxon>
        <taxon>Bacillati</taxon>
        <taxon>Bacillota</taxon>
        <taxon>Bacilli</taxon>
        <taxon>Lactobacillales</taxon>
        <taxon>Enterococcaceae</taxon>
        <taxon>Vagococcus</taxon>
    </lineage>
</organism>
<dbReference type="RefSeq" id="WP_125955680.1">
    <property type="nucleotide sequence ID" value="NZ_NGJT01000001.1"/>
</dbReference>
<evidence type="ECO:0000256" key="3">
    <source>
        <dbReference type="ARBA" id="ARBA00023163"/>
    </source>
</evidence>
<dbReference type="Gene3D" id="2.60.40.1500">
    <property type="entry name" value="Glycosyl hydrolase domain, family 39"/>
    <property type="match status" value="1"/>
</dbReference>
<dbReference type="PANTHER" id="PTHR43280">
    <property type="entry name" value="ARAC-FAMILY TRANSCRIPTIONAL REGULATOR"/>
    <property type="match status" value="1"/>
</dbReference>
<protein>
    <recommendedName>
        <fullName evidence="4">HTH araC/xylS-type domain-containing protein</fullName>
    </recommendedName>
</protein>
<evidence type="ECO:0000256" key="2">
    <source>
        <dbReference type="ARBA" id="ARBA00023125"/>
    </source>
</evidence>
<gene>
    <name evidence="5" type="ORF">CBF36_00570</name>
</gene>
<accession>A0A429ZRE5</accession>
<feature type="domain" description="HTH araC/xylS-type" evidence="4">
    <location>
        <begin position="168"/>
        <end position="266"/>
    </location>
</feature>
<dbReference type="EMBL" id="NGJT01000001">
    <property type="protein sequence ID" value="RST96257.1"/>
    <property type="molecule type" value="Genomic_DNA"/>
</dbReference>
<evidence type="ECO:0000313" key="6">
    <source>
        <dbReference type="Proteomes" id="UP000288490"/>
    </source>
</evidence>
<dbReference type="SUPFAM" id="SSF51445">
    <property type="entry name" value="(Trans)glycosidases"/>
    <property type="match status" value="1"/>
</dbReference>
<dbReference type="Proteomes" id="UP000288490">
    <property type="component" value="Unassembled WGS sequence"/>
</dbReference>